<keyword evidence="2" id="KW-1185">Reference proteome</keyword>
<dbReference type="EMBL" id="CP099837">
    <property type="protein sequence ID" value="USY17824.1"/>
    <property type="molecule type" value="Genomic_DNA"/>
</dbReference>
<sequence>MADLDNVTKRKLESILEMSGGYVLDFSNARFADFVKTAIDIDPYEKYPPGSKAVLLRRIWHEEPMAAVAKVNLELLEHWRIGKLVADQEPTSFEGTLYDELKEQFTPLAESVDAASTDFLAKDFGQIDITSLPRSLTSQAVVEARLREIDACQEAGAPLAVIFLVGSTLEGLLMELAIANAAEFTSAPSAPKERGRVKQLDQWKLADLIVVSHKLGILGADVFKFADQVRNFRNYIHPRQQLVERFEPRIETAKIAQQVLRAALADLQQASGGKR</sequence>
<protein>
    <submittedName>
        <fullName evidence="1">Uncharacterized protein</fullName>
    </submittedName>
</protein>
<proteinExistence type="predicted"/>
<dbReference type="Proteomes" id="UP001055940">
    <property type="component" value="Chromosome"/>
</dbReference>
<evidence type="ECO:0000313" key="2">
    <source>
        <dbReference type="Proteomes" id="UP001055940"/>
    </source>
</evidence>
<organism evidence="1 2">
    <name type="scientific">Nocardiopsis exhalans</name>
    <dbReference type="NCBI Taxonomy" id="163604"/>
    <lineage>
        <taxon>Bacteria</taxon>
        <taxon>Bacillati</taxon>
        <taxon>Actinomycetota</taxon>
        <taxon>Actinomycetes</taxon>
        <taxon>Streptosporangiales</taxon>
        <taxon>Nocardiopsidaceae</taxon>
        <taxon>Nocardiopsis</taxon>
    </lineage>
</organism>
<accession>A0ABY5D0Q2</accession>
<dbReference type="RefSeq" id="WP_254417318.1">
    <property type="nucleotide sequence ID" value="NZ_BAAAJB010000011.1"/>
</dbReference>
<gene>
    <name evidence="1" type="ORF">NE857_21130</name>
</gene>
<name>A0ABY5D0Q2_9ACTN</name>
<evidence type="ECO:0000313" key="1">
    <source>
        <dbReference type="EMBL" id="USY17824.1"/>
    </source>
</evidence>
<reference evidence="1" key="1">
    <citation type="submission" date="2022-06" db="EMBL/GenBank/DDBJ databases">
        <authorList>
            <person name="Ping M."/>
        </authorList>
    </citation>
    <scope>NUCLEOTIDE SEQUENCE</scope>
    <source>
        <strain evidence="1">JCM11759T</strain>
    </source>
</reference>